<dbReference type="SMART" id="SM00856">
    <property type="entry name" value="PMEI"/>
    <property type="match status" value="1"/>
</dbReference>
<feature type="chain" id="PRO_5041646004" description="Pectinesterase inhibitor domain-containing protein" evidence="4">
    <location>
        <begin position="27"/>
        <end position="195"/>
    </location>
</feature>
<dbReference type="Gramene" id="FCD_00025530-RA">
    <property type="protein sequence ID" value="FCD_00025530-RA:cds"/>
    <property type="gene ID" value="FCD_00025530"/>
</dbReference>
<dbReference type="InterPro" id="IPR006501">
    <property type="entry name" value="Pectinesterase_inhib_dom"/>
</dbReference>
<feature type="signal peptide" evidence="4">
    <location>
        <begin position="1"/>
        <end position="26"/>
    </location>
</feature>
<comment type="caution">
    <text evidence="6">The sequence shown here is derived from an EMBL/GenBank/DDBJ whole genome shotgun (WGS) entry which is preliminary data.</text>
</comment>
<keyword evidence="7" id="KW-1185">Reference proteome</keyword>
<dbReference type="CDD" id="cd15796">
    <property type="entry name" value="CIF_like"/>
    <property type="match status" value="1"/>
</dbReference>
<evidence type="ECO:0000256" key="2">
    <source>
        <dbReference type="ARBA" id="ARBA00023157"/>
    </source>
</evidence>
<evidence type="ECO:0000256" key="3">
    <source>
        <dbReference type="ARBA" id="ARBA00038471"/>
    </source>
</evidence>
<reference evidence="6" key="1">
    <citation type="submission" date="2023-07" db="EMBL/GenBank/DDBJ databases">
        <title>draft genome sequence of fig (Ficus carica).</title>
        <authorList>
            <person name="Takahashi T."/>
            <person name="Nishimura K."/>
        </authorList>
    </citation>
    <scope>NUCLEOTIDE SEQUENCE</scope>
</reference>
<evidence type="ECO:0000259" key="5">
    <source>
        <dbReference type="SMART" id="SM00856"/>
    </source>
</evidence>
<dbReference type="InterPro" id="IPR052421">
    <property type="entry name" value="PCW_Enzyme_Inhibitor"/>
</dbReference>
<evidence type="ECO:0000313" key="6">
    <source>
        <dbReference type="EMBL" id="GMN55114.1"/>
    </source>
</evidence>
<name>A0AA88ALR9_FICCA</name>
<dbReference type="AlphaFoldDB" id="A0AA88ALR9"/>
<accession>A0AA88ALR9</accession>
<evidence type="ECO:0000256" key="4">
    <source>
        <dbReference type="SAM" id="SignalP"/>
    </source>
</evidence>
<dbReference type="SUPFAM" id="SSF101148">
    <property type="entry name" value="Plant invertase/pectin methylesterase inhibitor"/>
    <property type="match status" value="1"/>
</dbReference>
<protein>
    <recommendedName>
        <fullName evidence="5">Pectinesterase inhibitor domain-containing protein</fullName>
    </recommendedName>
</protein>
<dbReference type="EMBL" id="BTGU01000055">
    <property type="protein sequence ID" value="GMN55114.1"/>
    <property type="molecule type" value="Genomic_DNA"/>
</dbReference>
<dbReference type="PANTHER" id="PTHR36710">
    <property type="entry name" value="PECTINESTERASE INHIBITOR-LIKE"/>
    <property type="match status" value="1"/>
</dbReference>
<proteinExistence type="inferred from homology"/>
<dbReference type="Gene3D" id="1.20.140.40">
    <property type="entry name" value="Invertase/pectin methylesterase inhibitor family protein"/>
    <property type="match status" value="1"/>
</dbReference>
<dbReference type="PANTHER" id="PTHR36710:SF18">
    <property type="entry name" value="PECTINESTERASE INHIBITOR 5-RELATED"/>
    <property type="match status" value="1"/>
</dbReference>
<sequence>MRYAISISLLVFQVALLIISAQRIQCSQVHPMEERDHEDDGDDQGTELIERTCKRTPHYELCTSTLEASPESSSADLRGLAHIMVDQVLSKATETLEFIRSLLKEEPDPDLEKALAYCAELYIPVVKYSLPQAIDALTGGHFGFANYGISDAAKQANACDKNFSKSTDSPLADKNTLLNDLSEVAAAIIGILLKG</sequence>
<gene>
    <name evidence="6" type="ORF">TIFTF001_024225</name>
</gene>
<dbReference type="FunFam" id="1.20.140.40:FF:000009">
    <property type="entry name" value="Invertase/pectin methylesterase inhibitor family protein"/>
    <property type="match status" value="1"/>
</dbReference>
<feature type="domain" description="Pectinesterase inhibitor" evidence="5">
    <location>
        <begin position="44"/>
        <end position="188"/>
    </location>
</feature>
<keyword evidence="2" id="KW-1015">Disulfide bond</keyword>
<dbReference type="Proteomes" id="UP001187192">
    <property type="component" value="Unassembled WGS sequence"/>
</dbReference>
<evidence type="ECO:0000256" key="1">
    <source>
        <dbReference type="ARBA" id="ARBA00022729"/>
    </source>
</evidence>
<dbReference type="Pfam" id="PF04043">
    <property type="entry name" value="PMEI"/>
    <property type="match status" value="1"/>
</dbReference>
<dbReference type="NCBIfam" id="TIGR01614">
    <property type="entry name" value="PME_inhib"/>
    <property type="match status" value="1"/>
</dbReference>
<comment type="similarity">
    <text evidence="3">Belongs to the PMEI family.</text>
</comment>
<evidence type="ECO:0000313" key="7">
    <source>
        <dbReference type="Proteomes" id="UP001187192"/>
    </source>
</evidence>
<dbReference type="GO" id="GO:0004857">
    <property type="term" value="F:enzyme inhibitor activity"/>
    <property type="evidence" value="ECO:0007669"/>
    <property type="project" value="InterPro"/>
</dbReference>
<dbReference type="InterPro" id="IPR034087">
    <property type="entry name" value="C/VIF1"/>
</dbReference>
<keyword evidence="1 4" id="KW-0732">Signal</keyword>
<dbReference type="InterPro" id="IPR035513">
    <property type="entry name" value="Invertase/methylesterase_inhib"/>
</dbReference>
<organism evidence="6 7">
    <name type="scientific">Ficus carica</name>
    <name type="common">Common fig</name>
    <dbReference type="NCBI Taxonomy" id="3494"/>
    <lineage>
        <taxon>Eukaryota</taxon>
        <taxon>Viridiplantae</taxon>
        <taxon>Streptophyta</taxon>
        <taxon>Embryophyta</taxon>
        <taxon>Tracheophyta</taxon>
        <taxon>Spermatophyta</taxon>
        <taxon>Magnoliopsida</taxon>
        <taxon>eudicotyledons</taxon>
        <taxon>Gunneridae</taxon>
        <taxon>Pentapetalae</taxon>
        <taxon>rosids</taxon>
        <taxon>fabids</taxon>
        <taxon>Rosales</taxon>
        <taxon>Moraceae</taxon>
        <taxon>Ficeae</taxon>
        <taxon>Ficus</taxon>
    </lineage>
</organism>